<accession>A0AAE0ENC8</accession>
<organism evidence="1 2">
    <name type="scientific">Cymbomonas tetramitiformis</name>
    <dbReference type="NCBI Taxonomy" id="36881"/>
    <lineage>
        <taxon>Eukaryota</taxon>
        <taxon>Viridiplantae</taxon>
        <taxon>Chlorophyta</taxon>
        <taxon>Pyramimonadophyceae</taxon>
        <taxon>Pyramimonadales</taxon>
        <taxon>Pyramimonadaceae</taxon>
        <taxon>Cymbomonas</taxon>
    </lineage>
</organism>
<comment type="caution">
    <text evidence="1">The sequence shown here is derived from an EMBL/GenBank/DDBJ whole genome shotgun (WGS) entry which is preliminary data.</text>
</comment>
<gene>
    <name evidence="1" type="ORF">CYMTET_55670</name>
</gene>
<evidence type="ECO:0000313" key="1">
    <source>
        <dbReference type="EMBL" id="KAK3234067.1"/>
    </source>
</evidence>
<dbReference type="EMBL" id="LGRX02035564">
    <property type="protein sequence ID" value="KAK3234067.1"/>
    <property type="molecule type" value="Genomic_DNA"/>
</dbReference>
<name>A0AAE0ENC8_9CHLO</name>
<reference evidence="1 2" key="1">
    <citation type="journal article" date="2015" name="Genome Biol. Evol.">
        <title>Comparative Genomics of a Bacterivorous Green Alga Reveals Evolutionary Causalities and Consequences of Phago-Mixotrophic Mode of Nutrition.</title>
        <authorList>
            <person name="Burns J.A."/>
            <person name="Paasch A."/>
            <person name="Narechania A."/>
            <person name="Kim E."/>
        </authorList>
    </citation>
    <scope>NUCLEOTIDE SEQUENCE [LARGE SCALE GENOMIC DNA]</scope>
    <source>
        <strain evidence="1 2">PLY_AMNH</strain>
    </source>
</reference>
<dbReference type="Proteomes" id="UP001190700">
    <property type="component" value="Unassembled WGS sequence"/>
</dbReference>
<keyword evidence="2" id="KW-1185">Reference proteome</keyword>
<proteinExistence type="predicted"/>
<evidence type="ECO:0000313" key="2">
    <source>
        <dbReference type="Proteomes" id="UP001190700"/>
    </source>
</evidence>
<protein>
    <submittedName>
        <fullName evidence="1">Uncharacterized protein</fullName>
    </submittedName>
</protein>
<sequence>MAPGGSWVTTVAYVPPTGKEVGMPKYPGFTVDYNSKLKRLQMEVEAMQKYPSGEVAGTLVWDLSQWGLCVQPEAVTKYIDLMEATLDHGGVYNSTQLLNELQYSHLYESTGTWKYQLLRYLQRVDMMEAMRDELHQSWQRCGHLRPPLDLVELIEGKRAGHHHLGHQQQKWPELLVPGLVHPVLGLQRKGRRLVTDARNLKGAVELAYEGLENNTKRAYRCVTLLVRNAASGTAHVLRCQESSTAKPVYSIFEDSQHSTLEDRLQLTGEYLQNERRKFEGLSYVIRLRSAPWVARALALLESHVLVPAAVGEVAREAHVAIRSEHDDEMRDAQQSAVNRFNQALSSGEPDDAAIPPSPAHSGVDGILRVVVTQY</sequence>
<dbReference type="AlphaFoldDB" id="A0AAE0ENC8"/>